<comment type="caution">
    <text evidence="1">The sequence shown here is derived from an EMBL/GenBank/DDBJ whole genome shotgun (WGS) entry which is preliminary data.</text>
</comment>
<dbReference type="Proteomes" id="UP001215280">
    <property type="component" value="Unassembled WGS sequence"/>
</dbReference>
<evidence type="ECO:0008006" key="3">
    <source>
        <dbReference type="Google" id="ProtNLM"/>
    </source>
</evidence>
<keyword evidence="2" id="KW-1185">Reference proteome</keyword>
<dbReference type="SUPFAM" id="SSF52047">
    <property type="entry name" value="RNI-like"/>
    <property type="match status" value="1"/>
</dbReference>
<proteinExistence type="predicted"/>
<dbReference type="AlphaFoldDB" id="A0AAD7I762"/>
<sequence length="460" mass="51827">MDIVPPGDVLSITPVGTAASPDNEADQMFPPELIQLILEFLRHDLGTLKRTSLVCTQWLPISRTYLFDHIYLSAPRPAPRRRRTDCSALYEVLSEAPHIALYIRHVTILSGAVRRPSIRTISSELRWITSDETLPALLDIFAKSDAGRVQSLHIRLSGESWDELPVPLRTSIRSLINSPSLLDVDLTGFDVIDWTIFERSPNLRRVKLSEIFNAGPASQRRNADLVPKAGSWPARCESLTVLDTGHVASVISWVIDTPSFGSLRELRLGFHPSQDVPHVEALLRHISGTLESLHLQPIYNHPWPVPAHFIDISSLRALTSLRLSLGLSVESNPFPWVIFLLNTLGPIRITHLTIDLRVNQNRIREQDVLVFPWDDLDASINQPHLAGLRSLVFTCFAYQSQPSHSEAIADWLKERFARLLPRSRARDVFEAYELKLPPSRFFYWPGPLTWSDSLGAADTA</sequence>
<organism evidence="1 2">
    <name type="scientific">Mycena maculata</name>
    <dbReference type="NCBI Taxonomy" id="230809"/>
    <lineage>
        <taxon>Eukaryota</taxon>
        <taxon>Fungi</taxon>
        <taxon>Dikarya</taxon>
        <taxon>Basidiomycota</taxon>
        <taxon>Agaricomycotina</taxon>
        <taxon>Agaricomycetes</taxon>
        <taxon>Agaricomycetidae</taxon>
        <taxon>Agaricales</taxon>
        <taxon>Marasmiineae</taxon>
        <taxon>Mycenaceae</taxon>
        <taxon>Mycena</taxon>
    </lineage>
</organism>
<protein>
    <recommendedName>
        <fullName evidence="3">F-box domain-containing protein</fullName>
    </recommendedName>
</protein>
<evidence type="ECO:0000313" key="2">
    <source>
        <dbReference type="Proteomes" id="UP001215280"/>
    </source>
</evidence>
<evidence type="ECO:0000313" key="1">
    <source>
        <dbReference type="EMBL" id="KAJ7736598.1"/>
    </source>
</evidence>
<accession>A0AAD7I762</accession>
<reference evidence="1" key="1">
    <citation type="submission" date="2023-03" db="EMBL/GenBank/DDBJ databases">
        <title>Massive genome expansion in bonnet fungi (Mycena s.s.) driven by repeated elements and novel gene families across ecological guilds.</title>
        <authorList>
            <consortium name="Lawrence Berkeley National Laboratory"/>
            <person name="Harder C.B."/>
            <person name="Miyauchi S."/>
            <person name="Viragh M."/>
            <person name="Kuo A."/>
            <person name="Thoen E."/>
            <person name="Andreopoulos B."/>
            <person name="Lu D."/>
            <person name="Skrede I."/>
            <person name="Drula E."/>
            <person name="Henrissat B."/>
            <person name="Morin E."/>
            <person name="Kohler A."/>
            <person name="Barry K."/>
            <person name="LaButti K."/>
            <person name="Morin E."/>
            <person name="Salamov A."/>
            <person name="Lipzen A."/>
            <person name="Mereny Z."/>
            <person name="Hegedus B."/>
            <person name="Baldrian P."/>
            <person name="Stursova M."/>
            <person name="Weitz H."/>
            <person name="Taylor A."/>
            <person name="Grigoriev I.V."/>
            <person name="Nagy L.G."/>
            <person name="Martin F."/>
            <person name="Kauserud H."/>
        </authorList>
    </citation>
    <scope>NUCLEOTIDE SEQUENCE</scope>
    <source>
        <strain evidence="1">CBHHK188m</strain>
    </source>
</reference>
<name>A0AAD7I762_9AGAR</name>
<gene>
    <name evidence="1" type="ORF">DFH07DRAFT_966834</name>
</gene>
<dbReference type="EMBL" id="JARJLG010000148">
    <property type="protein sequence ID" value="KAJ7736598.1"/>
    <property type="molecule type" value="Genomic_DNA"/>
</dbReference>